<evidence type="ECO:0008006" key="4">
    <source>
        <dbReference type="Google" id="ProtNLM"/>
    </source>
</evidence>
<feature type="compositionally biased region" description="Acidic residues" evidence="1">
    <location>
        <begin position="225"/>
        <end position="256"/>
    </location>
</feature>
<protein>
    <recommendedName>
        <fullName evidence="4">DUF4194 domain-containing protein</fullName>
    </recommendedName>
</protein>
<dbReference type="Pfam" id="PF13835">
    <property type="entry name" value="DUF4194"/>
    <property type="match status" value="1"/>
</dbReference>
<dbReference type="RefSeq" id="WP_013076579.1">
    <property type="nucleotide sequence ID" value="NC_014098.1"/>
</dbReference>
<keyword evidence="3" id="KW-1185">Reference proteome</keyword>
<accession>D5WU44</accession>
<feature type="region of interest" description="Disordered" evidence="1">
    <location>
        <begin position="202"/>
        <end position="256"/>
    </location>
</feature>
<gene>
    <name evidence="2" type="ordered locus">Btus_2640</name>
</gene>
<dbReference type="eggNOG" id="ENOG5030Y6D">
    <property type="taxonomic scope" value="Bacteria"/>
</dbReference>
<dbReference type="AlphaFoldDB" id="D5WU44"/>
<dbReference type="OrthoDB" id="160982at2"/>
<dbReference type="InterPro" id="IPR025449">
    <property type="entry name" value="JetB"/>
</dbReference>
<evidence type="ECO:0000256" key="1">
    <source>
        <dbReference type="SAM" id="MobiDB-lite"/>
    </source>
</evidence>
<proteinExistence type="predicted"/>
<dbReference type="EMBL" id="CP002017">
    <property type="protein sequence ID" value="ADG07296.1"/>
    <property type="molecule type" value="Genomic_DNA"/>
</dbReference>
<name>D5WU44_KYRT2</name>
<evidence type="ECO:0000313" key="2">
    <source>
        <dbReference type="EMBL" id="ADG07296.1"/>
    </source>
</evidence>
<dbReference type="STRING" id="562970.Btus_2640"/>
<organism evidence="2 3">
    <name type="scientific">Kyrpidia tusciae (strain DSM 2912 / NBRC 15312 / T2)</name>
    <name type="common">Bacillus tusciae</name>
    <dbReference type="NCBI Taxonomy" id="562970"/>
    <lineage>
        <taxon>Bacteria</taxon>
        <taxon>Bacillati</taxon>
        <taxon>Bacillota</taxon>
        <taxon>Bacilli</taxon>
        <taxon>Bacillales</taxon>
        <taxon>Alicyclobacillaceae</taxon>
        <taxon>Kyrpidia</taxon>
    </lineage>
</organism>
<reference evidence="2 3" key="1">
    <citation type="journal article" date="2011" name="Stand. Genomic Sci.">
        <title>Complete genome sequence of the thermophilic, hydrogen-oxidizing Bacillus tusciae type strain (T2) and reclassification in the new genus, Kyrpidia gen. nov. as Kyrpidia tusciae comb. nov. and emendation of the family Alicyclobacillaceae da Costa and Rainey, 2010.</title>
        <authorList>
            <person name="Klenk H.P."/>
            <person name="Lapidus A."/>
            <person name="Chertkov O."/>
            <person name="Copeland A."/>
            <person name="Del Rio T.G."/>
            <person name="Nolan M."/>
            <person name="Lucas S."/>
            <person name="Chen F."/>
            <person name="Tice H."/>
            <person name="Cheng J.F."/>
            <person name="Han C."/>
            <person name="Bruce D."/>
            <person name="Goodwin L."/>
            <person name="Pitluck S."/>
            <person name="Pati A."/>
            <person name="Ivanova N."/>
            <person name="Mavromatis K."/>
            <person name="Daum C."/>
            <person name="Chen A."/>
            <person name="Palaniappan K."/>
            <person name="Chang Y.J."/>
            <person name="Land M."/>
            <person name="Hauser L."/>
            <person name="Jeffries C.D."/>
            <person name="Detter J.C."/>
            <person name="Rohde M."/>
            <person name="Abt B."/>
            <person name="Pukall R."/>
            <person name="Goker M."/>
            <person name="Bristow J."/>
            <person name="Markowitz V."/>
            <person name="Hugenholtz P."/>
            <person name="Eisen J.A."/>
        </authorList>
    </citation>
    <scope>NUCLEOTIDE SEQUENCE [LARGE SCALE GENOMIC DNA]</scope>
    <source>
        <strain evidence="2 3">DSM 2912</strain>
    </source>
</reference>
<dbReference type="HOGENOM" id="CLU_084423_1_0_9"/>
<dbReference type="KEGG" id="bts:Btus_2640"/>
<dbReference type="Proteomes" id="UP000002368">
    <property type="component" value="Chromosome"/>
</dbReference>
<sequence length="256" mass="29544">MDWPNQYLALTDAEKEEFARVISLLFERTFLVREEWDGKQRRLVGNRDYRFVERHLELFHEYLKAGGFELQLDGRLGVMALHNRFGRNRIKVDKYTTYLLYTLRLLYEENMERVSTRREVVVSLQEILAKWFALGLMDRRPPSQHIGQALSRLRRLHVLARVEGSPQDLDSRWMIYPSIVRAVPDERINHLYEQMQKAELWPASGDSGAGENGGAAKPVHREPPGEEEVGDGDGDAWDSEAGEESWDDASEGEGDA</sequence>
<evidence type="ECO:0000313" key="3">
    <source>
        <dbReference type="Proteomes" id="UP000002368"/>
    </source>
</evidence>